<keyword evidence="2" id="KW-0547">Nucleotide-binding</keyword>
<evidence type="ECO:0000313" key="3">
    <source>
        <dbReference type="Proteomes" id="UP000182257"/>
    </source>
</evidence>
<name>A0A1H4C8R6_XYLRU</name>
<accession>A0A1H4C8R6</accession>
<keyword evidence="2" id="KW-0347">Helicase</keyword>
<dbReference type="Gene3D" id="3.30.950.30">
    <property type="entry name" value="Schlafen, AAA domain"/>
    <property type="match status" value="1"/>
</dbReference>
<dbReference type="EMBL" id="FNRF01000003">
    <property type="protein sequence ID" value="SEA56699.1"/>
    <property type="molecule type" value="Genomic_DNA"/>
</dbReference>
<evidence type="ECO:0000259" key="1">
    <source>
        <dbReference type="Pfam" id="PF04326"/>
    </source>
</evidence>
<protein>
    <submittedName>
        <fullName evidence="2">ATP-dependent DNA helicase RecG</fullName>
    </submittedName>
</protein>
<dbReference type="InterPro" id="IPR007421">
    <property type="entry name" value="Schlafen_AlbA_2_dom"/>
</dbReference>
<feature type="domain" description="Schlafen AlbA-2" evidence="1">
    <location>
        <begin position="20"/>
        <end position="70"/>
    </location>
</feature>
<dbReference type="InterPro" id="IPR038461">
    <property type="entry name" value="Schlafen_AlbA_2_dom_sf"/>
</dbReference>
<organism evidence="2 3">
    <name type="scientific">Xylanibacter ruminicola</name>
    <name type="common">Prevotella ruminicola</name>
    <dbReference type="NCBI Taxonomy" id="839"/>
    <lineage>
        <taxon>Bacteria</taxon>
        <taxon>Pseudomonadati</taxon>
        <taxon>Bacteroidota</taxon>
        <taxon>Bacteroidia</taxon>
        <taxon>Bacteroidales</taxon>
        <taxon>Prevotellaceae</taxon>
        <taxon>Xylanibacter</taxon>
    </lineage>
</organism>
<proteinExistence type="predicted"/>
<evidence type="ECO:0000313" key="2">
    <source>
        <dbReference type="EMBL" id="SEA56699.1"/>
    </source>
</evidence>
<dbReference type="GO" id="GO:0004386">
    <property type="term" value="F:helicase activity"/>
    <property type="evidence" value="ECO:0007669"/>
    <property type="project" value="UniProtKB-KW"/>
</dbReference>
<dbReference type="Proteomes" id="UP000182257">
    <property type="component" value="Unassembled WGS sequence"/>
</dbReference>
<keyword evidence="2" id="KW-0378">Hydrolase</keyword>
<keyword evidence="2" id="KW-0067">ATP-binding</keyword>
<sequence>MTIEDIQKSTEFQTLIAECTVYDYKEMLEDKKPKSWLKSVSAFANTLGGSLFFGVDNDGNVKGLEDIQHVTETQYWLT</sequence>
<gene>
    <name evidence="2" type="ORF">SAMN05216462_1828</name>
</gene>
<dbReference type="AlphaFoldDB" id="A0A1H4C8R6"/>
<reference evidence="2 3" key="1">
    <citation type="submission" date="2016-10" db="EMBL/GenBank/DDBJ databases">
        <authorList>
            <person name="de Groot N.N."/>
        </authorList>
    </citation>
    <scope>NUCLEOTIDE SEQUENCE [LARGE SCALE GENOMIC DNA]</scope>
    <source>
        <strain evidence="2 3">D31d</strain>
    </source>
</reference>
<dbReference type="Pfam" id="PF04326">
    <property type="entry name" value="SLFN_AlbA_2"/>
    <property type="match status" value="1"/>
</dbReference>